<dbReference type="Proteomes" id="UP000260983">
    <property type="component" value="Unassembled WGS sequence"/>
</dbReference>
<dbReference type="InterPro" id="IPR046233">
    <property type="entry name" value="DUF6266"/>
</dbReference>
<evidence type="ECO:0000313" key="1">
    <source>
        <dbReference type="EMBL" id="RGN31811.1"/>
    </source>
</evidence>
<evidence type="ECO:0000313" key="2">
    <source>
        <dbReference type="Proteomes" id="UP000260983"/>
    </source>
</evidence>
<proteinExistence type="predicted"/>
<reference evidence="1 2" key="1">
    <citation type="submission" date="2018-08" db="EMBL/GenBank/DDBJ databases">
        <title>A genome reference for cultivated species of the human gut microbiota.</title>
        <authorList>
            <person name="Zou Y."/>
            <person name="Xue W."/>
            <person name="Luo G."/>
        </authorList>
    </citation>
    <scope>NUCLEOTIDE SEQUENCE [LARGE SCALE GENOMIC DNA]</scope>
    <source>
        <strain evidence="1 2">OM05-15BH</strain>
    </source>
</reference>
<gene>
    <name evidence="1" type="ORF">DXB65_19830</name>
</gene>
<dbReference type="RefSeq" id="WP_117725309.1">
    <property type="nucleotide sequence ID" value="NZ_QSUL01000016.1"/>
</dbReference>
<organism evidence="1 2">
    <name type="scientific">Bacteroides oleiciplenus</name>
    <dbReference type="NCBI Taxonomy" id="626931"/>
    <lineage>
        <taxon>Bacteria</taxon>
        <taxon>Pseudomonadati</taxon>
        <taxon>Bacteroidota</taxon>
        <taxon>Bacteroidia</taxon>
        <taxon>Bacteroidales</taxon>
        <taxon>Bacteroidaceae</taxon>
        <taxon>Bacteroides</taxon>
    </lineage>
</organism>
<protein>
    <submittedName>
        <fullName evidence="1">Uncharacterized protein</fullName>
    </submittedName>
</protein>
<dbReference type="EMBL" id="QSUL01000016">
    <property type="protein sequence ID" value="RGN31811.1"/>
    <property type="molecule type" value="Genomic_DNA"/>
</dbReference>
<accession>A0A3E5B2L6</accession>
<dbReference type="Pfam" id="PF19781">
    <property type="entry name" value="DUF6266"/>
    <property type="match status" value="1"/>
</dbReference>
<dbReference type="AlphaFoldDB" id="A0A3E5B2L6"/>
<name>A0A3E5B2L6_9BACE</name>
<sequence length="209" mass="21836">MGKVKDGVIGGFSGKVGPVVGCKGKNGYYVRSLPTGGNPSRSDKQRSARSKFGVAIGLAKMLTPFLRVGYREFAAVRSPFNVAVSCILGAAVVAGEDGPVIDFDRVLVSHGGLTSAEGATAEVADDKVSFFWTDNSDKGNAAGTDVVLLLVYNKELGQPVYDVNAAHRQDGKATLVLPDGWKAESLAVYLGFSSADGKMTANSVCLWNG</sequence>
<comment type="caution">
    <text evidence="1">The sequence shown here is derived from an EMBL/GenBank/DDBJ whole genome shotgun (WGS) entry which is preliminary data.</text>
</comment>